<name>U5PTD3_9CAUD</name>
<proteinExistence type="predicted"/>
<dbReference type="EMBL" id="KF669650">
    <property type="protein sequence ID" value="AGY47139.1"/>
    <property type="molecule type" value="Genomic_DNA"/>
</dbReference>
<dbReference type="GeneID" id="18506550"/>
<evidence type="ECO:0000313" key="2">
    <source>
        <dbReference type="EMBL" id="AGY47139.1"/>
    </source>
</evidence>
<evidence type="ECO:0000256" key="1">
    <source>
        <dbReference type="SAM" id="MobiDB-lite"/>
    </source>
</evidence>
<reference evidence="2 3" key="1">
    <citation type="journal article" date="2013" name="Genome Announc.">
        <title>Complete Genome of Clavibacter michiganensis subsp. sepedonicusis Siphophage CN1A.</title>
        <authorList>
            <person name="Kongari R.R."/>
            <person name="Yao G.W."/>
            <person name="Chamakura K.R."/>
            <person name="Kuty Everett G.F."/>
        </authorList>
    </citation>
    <scope>NUCLEOTIDE SEQUENCE [LARGE SCALE GENOMIC DNA]</scope>
</reference>
<accession>U5PTD3</accession>
<dbReference type="KEGG" id="vg:18506550"/>
<protein>
    <submittedName>
        <fullName evidence="2">Uncharacterized protein</fullName>
    </submittedName>
</protein>
<organism evidence="2 3">
    <name type="scientific">Clavibacter phage CN1A</name>
    <dbReference type="NCBI Taxonomy" id="1406793"/>
    <lineage>
        <taxon>Viruses</taxon>
        <taxon>Duplodnaviria</taxon>
        <taxon>Heunggongvirae</taxon>
        <taxon>Uroviricota</taxon>
        <taxon>Caudoviricetes</taxon>
        <taxon>Cinunavirus</taxon>
        <taxon>Cinunavirus CN1A</taxon>
    </lineage>
</organism>
<dbReference type="Proteomes" id="UP000017651">
    <property type="component" value="Segment"/>
</dbReference>
<gene>
    <name evidence="2" type="ORF">CN1A_30</name>
</gene>
<evidence type="ECO:0000313" key="3">
    <source>
        <dbReference type="Proteomes" id="UP000017651"/>
    </source>
</evidence>
<sequence length="48" mass="5646">MNTLPECTKHGYTSPHDARTKGASMGNSFRVYLCEECKLWHITKQRYR</sequence>
<keyword evidence="3" id="KW-1185">Reference proteome</keyword>
<dbReference type="RefSeq" id="YP_009004242.1">
    <property type="nucleotide sequence ID" value="NC_023549.1"/>
</dbReference>
<feature type="region of interest" description="Disordered" evidence="1">
    <location>
        <begin position="1"/>
        <end position="21"/>
    </location>
</feature>